<dbReference type="OrthoDB" id="9807082at2"/>
<name>A0A372IQL0_9BACT</name>
<evidence type="ECO:0000256" key="6">
    <source>
        <dbReference type="ARBA" id="ARBA00022989"/>
    </source>
</evidence>
<dbReference type="GO" id="GO:0005886">
    <property type="term" value="C:plasma membrane"/>
    <property type="evidence" value="ECO:0007669"/>
    <property type="project" value="UniProtKB-SubCell"/>
</dbReference>
<gene>
    <name evidence="9" type="ORF">D0Y96_10120</name>
</gene>
<sequence>MHVLISHYLFLTAIAFLGGLVNSIAGGGGFLVFPSLIKAGLLPIEANATGTVALWPGQFTSIAGYREELQKNLGIVIPGVIVAFIGGVTGALTLIHFSQGSFLRLVPYLFLMGSTSFAVSGPVSRLVRRRLAQSSGGKHRIALVPLLLILLCICYYIGYFGAGAGLLTMTALAFCGVERIAEINSLKVVITTVANGVAVITFMAYGVVEWRYAWLMMIASAAGGYTGARNSQRISDRVLRPVIIVLGLCIAIYFFLHQRVG</sequence>
<feature type="transmembrane region" description="Helical" evidence="8">
    <location>
        <begin position="6"/>
        <end position="33"/>
    </location>
</feature>
<dbReference type="RefSeq" id="WP_117299290.1">
    <property type="nucleotide sequence ID" value="NZ_QVQT02000003.1"/>
</dbReference>
<evidence type="ECO:0000256" key="3">
    <source>
        <dbReference type="ARBA" id="ARBA00022448"/>
    </source>
</evidence>
<dbReference type="Pfam" id="PF01925">
    <property type="entry name" value="TauE"/>
    <property type="match status" value="1"/>
</dbReference>
<keyword evidence="6 8" id="KW-1133">Transmembrane helix</keyword>
<evidence type="ECO:0000313" key="9">
    <source>
        <dbReference type="EMBL" id="RFU17051.1"/>
    </source>
</evidence>
<dbReference type="PANTHER" id="PTHR30269">
    <property type="entry name" value="TRANSMEMBRANE PROTEIN YFCA"/>
    <property type="match status" value="1"/>
</dbReference>
<evidence type="ECO:0000256" key="4">
    <source>
        <dbReference type="ARBA" id="ARBA00022475"/>
    </source>
</evidence>
<keyword evidence="3" id="KW-0813">Transport</keyword>
<comment type="subcellular location">
    <subcellularLocation>
        <location evidence="1 8">Cell membrane</location>
        <topology evidence="1 8">Multi-pass membrane protein</topology>
    </subcellularLocation>
</comment>
<dbReference type="InterPro" id="IPR002781">
    <property type="entry name" value="TM_pro_TauE-like"/>
</dbReference>
<dbReference type="PANTHER" id="PTHR30269:SF0">
    <property type="entry name" value="MEMBRANE TRANSPORTER PROTEIN YFCA-RELATED"/>
    <property type="match status" value="1"/>
</dbReference>
<keyword evidence="7 8" id="KW-0472">Membrane</keyword>
<feature type="transmembrane region" description="Helical" evidence="8">
    <location>
        <begin position="141"/>
        <end position="158"/>
    </location>
</feature>
<dbReference type="EMBL" id="QVQT01000003">
    <property type="protein sequence ID" value="RFU17051.1"/>
    <property type="molecule type" value="Genomic_DNA"/>
</dbReference>
<evidence type="ECO:0000256" key="5">
    <source>
        <dbReference type="ARBA" id="ARBA00022692"/>
    </source>
</evidence>
<feature type="transmembrane region" description="Helical" evidence="8">
    <location>
        <begin position="101"/>
        <end position="120"/>
    </location>
</feature>
<feature type="transmembrane region" description="Helical" evidence="8">
    <location>
        <begin position="73"/>
        <end position="95"/>
    </location>
</feature>
<feature type="transmembrane region" description="Helical" evidence="8">
    <location>
        <begin position="188"/>
        <end position="206"/>
    </location>
</feature>
<protein>
    <recommendedName>
        <fullName evidence="8">Probable membrane transporter protein</fullName>
    </recommendedName>
</protein>
<organism evidence="9 10">
    <name type="scientific">Paracidobacterium acidisoli</name>
    <dbReference type="NCBI Taxonomy" id="2303751"/>
    <lineage>
        <taxon>Bacteria</taxon>
        <taxon>Pseudomonadati</taxon>
        <taxon>Acidobacteriota</taxon>
        <taxon>Terriglobia</taxon>
        <taxon>Terriglobales</taxon>
        <taxon>Acidobacteriaceae</taxon>
        <taxon>Paracidobacterium</taxon>
    </lineage>
</organism>
<keyword evidence="10" id="KW-1185">Reference proteome</keyword>
<evidence type="ECO:0000256" key="7">
    <source>
        <dbReference type="ARBA" id="ARBA00023136"/>
    </source>
</evidence>
<reference evidence="9 10" key="1">
    <citation type="submission" date="2018-08" db="EMBL/GenBank/DDBJ databases">
        <title>Acidipila sp. 4G-K13, an acidobacterium isolated from forest soil.</title>
        <authorList>
            <person name="Gao Z.-H."/>
            <person name="Qiu L.-H."/>
        </authorList>
    </citation>
    <scope>NUCLEOTIDE SEQUENCE [LARGE SCALE GENOMIC DNA]</scope>
    <source>
        <strain evidence="9 10">4G-K13</strain>
    </source>
</reference>
<evidence type="ECO:0000256" key="2">
    <source>
        <dbReference type="ARBA" id="ARBA00009142"/>
    </source>
</evidence>
<feature type="transmembrane region" description="Helical" evidence="8">
    <location>
        <begin position="238"/>
        <end position="256"/>
    </location>
</feature>
<comment type="similarity">
    <text evidence="2 8">Belongs to the 4-toluene sulfonate uptake permease (TSUP) (TC 2.A.102) family.</text>
</comment>
<evidence type="ECO:0000256" key="1">
    <source>
        <dbReference type="ARBA" id="ARBA00004651"/>
    </source>
</evidence>
<accession>A0A372IQL0</accession>
<proteinExistence type="inferred from homology"/>
<keyword evidence="5 8" id="KW-0812">Transmembrane</keyword>
<dbReference type="AlphaFoldDB" id="A0A372IQL0"/>
<dbReference type="InterPro" id="IPR052017">
    <property type="entry name" value="TSUP"/>
</dbReference>
<keyword evidence="4 8" id="KW-1003">Cell membrane</keyword>
<comment type="caution">
    <text evidence="9">The sequence shown here is derived from an EMBL/GenBank/DDBJ whole genome shotgun (WGS) entry which is preliminary data.</text>
</comment>
<evidence type="ECO:0000256" key="8">
    <source>
        <dbReference type="RuleBase" id="RU363041"/>
    </source>
</evidence>
<evidence type="ECO:0000313" key="10">
    <source>
        <dbReference type="Proteomes" id="UP000264702"/>
    </source>
</evidence>
<dbReference type="Proteomes" id="UP000264702">
    <property type="component" value="Unassembled WGS sequence"/>
</dbReference>